<dbReference type="Pfam" id="PF05199">
    <property type="entry name" value="GMC_oxred_C"/>
    <property type="match status" value="1"/>
</dbReference>
<dbReference type="Gene3D" id="3.50.50.60">
    <property type="entry name" value="FAD/NAD(P)-binding domain"/>
    <property type="match status" value="2"/>
</dbReference>
<dbReference type="RefSeq" id="WP_090132734.1">
    <property type="nucleotide sequence ID" value="NZ_FOLY01000003.1"/>
</dbReference>
<evidence type="ECO:0000256" key="4">
    <source>
        <dbReference type="ARBA" id="ARBA00022827"/>
    </source>
</evidence>
<feature type="domain" description="Glucose-methanol-choline oxidoreductase N-terminal" evidence="6">
    <location>
        <begin position="191"/>
        <end position="326"/>
    </location>
</feature>
<comment type="similarity">
    <text evidence="2">Belongs to the GMC oxidoreductase family.</text>
</comment>
<organism evidence="8 9">
    <name type="scientific">Kushneria avicenniae</name>
    <dbReference type="NCBI Taxonomy" id="402385"/>
    <lineage>
        <taxon>Bacteria</taxon>
        <taxon>Pseudomonadati</taxon>
        <taxon>Pseudomonadota</taxon>
        <taxon>Gammaproteobacteria</taxon>
        <taxon>Oceanospirillales</taxon>
        <taxon>Halomonadaceae</taxon>
        <taxon>Kushneria</taxon>
    </lineage>
</organism>
<evidence type="ECO:0000256" key="3">
    <source>
        <dbReference type="ARBA" id="ARBA00022630"/>
    </source>
</evidence>
<dbReference type="PANTHER" id="PTHR42784">
    <property type="entry name" value="PYRANOSE 2-OXIDASE"/>
    <property type="match status" value="1"/>
</dbReference>
<dbReference type="OrthoDB" id="9787779at2"/>
<name>A0A1I1JLY9_9GAMM</name>
<evidence type="ECO:0000256" key="5">
    <source>
        <dbReference type="ARBA" id="ARBA00023002"/>
    </source>
</evidence>
<evidence type="ECO:0000256" key="1">
    <source>
        <dbReference type="ARBA" id="ARBA00001974"/>
    </source>
</evidence>
<keyword evidence="5" id="KW-0560">Oxidoreductase</keyword>
<dbReference type="GO" id="GO:0016614">
    <property type="term" value="F:oxidoreductase activity, acting on CH-OH group of donors"/>
    <property type="evidence" value="ECO:0007669"/>
    <property type="project" value="InterPro"/>
</dbReference>
<keyword evidence="3" id="KW-0285">Flavoprotein</keyword>
<comment type="cofactor">
    <cofactor evidence="1">
        <name>FAD</name>
        <dbReference type="ChEBI" id="CHEBI:57692"/>
    </cofactor>
</comment>
<dbReference type="SUPFAM" id="SSF54373">
    <property type="entry name" value="FAD-linked reductases, C-terminal domain"/>
    <property type="match status" value="1"/>
</dbReference>
<protein>
    <submittedName>
        <fullName evidence="8">Choline dehydrogenase</fullName>
    </submittedName>
</protein>
<dbReference type="AlphaFoldDB" id="A0A1I1JLY9"/>
<dbReference type="InterPro" id="IPR051473">
    <property type="entry name" value="P2Ox-like"/>
</dbReference>
<evidence type="ECO:0000256" key="2">
    <source>
        <dbReference type="ARBA" id="ARBA00010790"/>
    </source>
</evidence>
<dbReference type="GO" id="GO:0050660">
    <property type="term" value="F:flavin adenine dinucleotide binding"/>
    <property type="evidence" value="ECO:0007669"/>
    <property type="project" value="InterPro"/>
</dbReference>
<keyword evidence="9" id="KW-1185">Reference proteome</keyword>
<keyword evidence="4" id="KW-0274">FAD</keyword>
<dbReference type="InterPro" id="IPR036188">
    <property type="entry name" value="FAD/NAD-bd_sf"/>
</dbReference>
<evidence type="ECO:0000313" key="9">
    <source>
        <dbReference type="Proteomes" id="UP000199046"/>
    </source>
</evidence>
<accession>A0A1I1JLY9</accession>
<dbReference type="Proteomes" id="UP000199046">
    <property type="component" value="Unassembled WGS sequence"/>
</dbReference>
<dbReference type="SUPFAM" id="SSF51905">
    <property type="entry name" value="FAD/NAD(P)-binding domain"/>
    <property type="match status" value="1"/>
</dbReference>
<feature type="domain" description="Glucose-methanol-choline oxidoreductase C-terminal" evidence="7">
    <location>
        <begin position="414"/>
        <end position="531"/>
    </location>
</feature>
<sequence length="547" mass="59928">MSHPSSAEVVIVGTGVVGAVMAEQLLDAGISVLMLEAGPRVSRGEVVETFRNLPLGIKGNASSSYPPRPWAPHPMPRTGNPDEDYLQLSGPDEYAQTYIRYAGGSTWHWAGTCWRLTPEDMRLNSLYGVGRDWVFDYDTLDPYYNMAEYALGICGPSDPDLQWPRRARSRPYPMPHLPFSPGEEKFTRVVSEALGYTNLPVAQARNSGTPYDGRPACCANNNCVPVCPIGAKYDAATALARLESKGAVILSNAVVHRIETGENNRIQAVHYLDPQKTSHRVTGKHFVIACNGIETPKLLLMSADERNPTGIANRSDQVGRNMMDHPQIGLTLTLEEPYWLGRGPVVNSGIMETSQGDFRSEHAGAYFRMNNFARNRYVTFDALRTGKVGQALDEEIRRRTACTVNLVAAHEILPDANNRLTLSDRKDWLGLPKPHIHYDVGDYTRRSARDYSMPIARRIASAMGAVEVKEPKGFAQSKHLMGGTIMGNDPSDSVVDSWCRSHDHDNLFLPGGGAMPSTACGNSTLTMVALAFRAAEALVNQARGASA</sequence>
<evidence type="ECO:0000259" key="7">
    <source>
        <dbReference type="Pfam" id="PF05199"/>
    </source>
</evidence>
<dbReference type="Pfam" id="PF00732">
    <property type="entry name" value="GMC_oxred_N"/>
    <property type="match status" value="1"/>
</dbReference>
<reference evidence="9" key="1">
    <citation type="submission" date="2016-10" db="EMBL/GenBank/DDBJ databases">
        <authorList>
            <person name="Varghese N."/>
            <person name="Submissions S."/>
        </authorList>
    </citation>
    <scope>NUCLEOTIDE SEQUENCE [LARGE SCALE GENOMIC DNA]</scope>
    <source>
        <strain evidence="9">DSM 23439</strain>
    </source>
</reference>
<dbReference type="PANTHER" id="PTHR42784:SF1">
    <property type="entry name" value="PYRANOSE 2-OXIDASE"/>
    <property type="match status" value="1"/>
</dbReference>
<gene>
    <name evidence="8" type="ORF">SAMN05421848_1616</name>
</gene>
<evidence type="ECO:0000259" key="6">
    <source>
        <dbReference type="Pfam" id="PF00732"/>
    </source>
</evidence>
<proteinExistence type="inferred from homology"/>
<dbReference type="InterPro" id="IPR007867">
    <property type="entry name" value="GMC_OxRtase_C"/>
</dbReference>
<dbReference type="EMBL" id="FOLY01000003">
    <property type="protein sequence ID" value="SFC48972.1"/>
    <property type="molecule type" value="Genomic_DNA"/>
</dbReference>
<dbReference type="STRING" id="402385.SAMN05421848_1616"/>
<dbReference type="InterPro" id="IPR000172">
    <property type="entry name" value="GMC_OxRdtase_N"/>
</dbReference>
<evidence type="ECO:0000313" key="8">
    <source>
        <dbReference type="EMBL" id="SFC48972.1"/>
    </source>
</evidence>